<keyword evidence="14 16" id="KW-0326">Glycosidase</keyword>
<dbReference type="GO" id="GO:0005886">
    <property type="term" value="C:plasma membrane"/>
    <property type="evidence" value="ECO:0007669"/>
    <property type="project" value="UniProtKB-SubCell"/>
</dbReference>
<dbReference type="Gene3D" id="3.20.20.80">
    <property type="entry name" value="Glycosidases"/>
    <property type="match status" value="1"/>
</dbReference>
<dbReference type="Pfam" id="PF00332">
    <property type="entry name" value="Glyco_hydro_17"/>
    <property type="match status" value="1"/>
</dbReference>
<dbReference type="PROSITE" id="PS00587">
    <property type="entry name" value="GLYCOSYL_HYDROL_F17"/>
    <property type="match status" value="1"/>
</dbReference>
<evidence type="ECO:0000256" key="9">
    <source>
        <dbReference type="ARBA" id="ARBA00022821"/>
    </source>
</evidence>
<organism evidence="20 21">
    <name type="scientific">Corchorus olitorius</name>
    <dbReference type="NCBI Taxonomy" id="93759"/>
    <lineage>
        <taxon>Eukaryota</taxon>
        <taxon>Viridiplantae</taxon>
        <taxon>Streptophyta</taxon>
        <taxon>Embryophyta</taxon>
        <taxon>Tracheophyta</taxon>
        <taxon>Spermatophyta</taxon>
        <taxon>Magnoliopsida</taxon>
        <taxon>eudicotyledons</taxon>
        <taxon>Gunneridae</taxon>
        <taxon>Pentapetalae</taxon>
        <taxon>rosids</taxon>
        <taxon>malvids</taxon>
        <taxon>Malvales</taxon>
        <taxon>Malvaceae</taxon>
        <taxon>Grewioideae</taxon>
        <taxon>Apeibeae</taxon>
        <taxon>Corchorus</taxon>
    </lineage>
</organism>
<evidence type="ECO:0000256" key="15">
    <source>
        <dbReference type="RuleBase" id="RU004335"/>
    </source>
</evidence>
<comment type="similarity">
    <text evidence="3 15">Belongs to the glycosyl hydrolase 17 family.</text>
</comment>
<evidence type="ECO:0000256" key="10">
    <source>
        <dbReference type="ARBA" id="ARBA00023136"/>
    </source>
</evidence>
<keyword evidence="7 18" id="KW-0732">Signal</keyword>
<evidence type="ECO:0000256" key="16">
    <source>
        <dbReference type="RuleBase" id="RU004336"/>
    </source>
</evidence>
<evidence type="ECO:0000256" key="4">
    <source>
        <dbReference type="ARBA" id="ARBA00012780"/>
    </source>
</evidence>
<dbReference type="SMART" id="SM00768">
    <property type="entry name" value="X8"/>
    <property type="match status" value="1"/>
</dbReference>
<evidence type="ECO:0000256" key="1">
    <source>
        <dbReference type="ARBA" id="ARBA00000382"/>
    </source>
</evidence>
<evidence type="ECO:0000256" key="5">
    <source>
        <dbReference type="ARBA" id="ARBA00022475"/>
    </source>
</evidence>
<dbReference type="InterPro" id="IPR000490">
    <property type="entry name" value="Glyco_hydro_17"/>
</dbReference>
<dbReference type="GO" id="GO:0042973">
    <property type="term" value="F:glucan endo-1,3-beta-D-glucosidase activity"/>
    <property type="evidence" value="ECO:0007669"/>
    <property type="project" value="UniProtKB-EC"/>
</dbReference>
<dbReference type="STRING" id="93759.A0A1R3IMD2"/>
<dbReference type="AlphaFoldDB" id="A0A1R3IMD2"/>
<evidence type="ECO:0000256" key="17">
    <source>
        <dbReference type="SAM" id="Phobius"/>
    </source>
</evidence>
<comment type="caution">
    <text evidence="20">The sequence shown here is derived from an EMBL/GenBank/DDBJ whole genome shotgun (WGS) entry which is preliminary data.</text>
</comment>
<evidence type="ECO:0000256" key="2">
    <source>
        <dbReference type="ARBA" id="ARBA00004609"/>
    </source>
</evidence>
<evidence type="ECO:0000259" key="19">
    <source>
        <dbReference type="SMART" id="SM00768"/>
    </source>
</evidence>
<keyword evidence="12" id="KW-0325">Glycoprotein</keyword>
<keyword evidence="6" id="KW-0336">GPI-anchor</keyword>
<dbReference type="FunFam" id="3.20.20.80:FF:000008">
    <property type="entry name" value="Glucan endo-1,3-beta-glucosidase 5"/>
    <property type="match status" value="1"/>
</dbReference>
<dbReference type="InterPro" id="IPR044965">
    <property type="entry name" value="Glyco_hydro_17_plant"/>
</dbReference>
<keyword evidence="11" id="KW-1015">Disulfide bond</keyword>
<sequence length="501" mass="55698">MARAMILLWVLTLILLVPAISVVAQSIGVNWGTITFRQLDPNIVVKMLHDNGFKKVKLFEPDSGILDALAGTDIEVMLGIPNYFLQTLSSDYKSAQAWVKQNVTAYNPGKKDGVNIKIVTVGNEAFLTSYNGTYINITYPAMKNIYKALDEAGFGNKQIKVSTPVNGDVYTTTSYRPSDGVFRPDIKDVMIQICQFLQENESPFIVNIYPFFNLYQTPGFPEEYAFFDNNGNFSLEDHGAYYTNVFDANVDNLVASMRKAKFNNLQIVVGEVGWPSDGNVYATPKNAERFYNGLFKKLANKKGTPLMPNLDPEVYLFCLLDENFKSTDPGLFERHWGMFTFDGQPKYPMDLSGKGQNKMLVGAKNVPYLAKQWCVHNKDASNQQDLPEKVGYACNNTDCTSISEGASCGGISADMNASVAFNMYYQMQDQNKKACDFQGLAKITTNDPSTGNCHFPIMFKKYVPSPGSHHGHHSGAGYSSSYLSLPFLFQIVVGICLVLFA</sequence>
<evidence type="ECO:0000256" key="7">
    <source>
        <dbReference type="ARBA" id="ARBA00022729"/>
    </source>
</evidence>
<reference evidence="21" key="1">
    <citation type="submission" date="2013-09" db="EMBL/GenBank/DDBJ databases">
        <title>Corchorus olitorius genome sequencing.</title>
        <authorList>
            <person name="Alam M."/>
            <person name="Haque M.S."/>
            <person name="Islam M.S."/>
            <person name="Emdad E.M."/>
            <person name="Islam M.M."/>
            <person name="Ahmed B."/>
            <person name="Halim A."/>
            <person name="Hossen Q.M.M."/>
            <person name="Hossain M.Z."/>
            <person name="Ahmed R."/>
            <person name="Khan M.M."/>
            <person name="Islam R."/>
            <person name="Rashid M.M."/>
            <person name="Khan S.A."/>
            <person name="Rahman M.S."/>
            <person name="Alam M."/>
            <person name="Yahiya A.S."/>
            <person name="Khan M.S."/>
            <person name="Azam M.S."/>
            <person name="Haque T."/>
            <person name="Lashkar M.Z.H."/>
            <person name="Akhand A.I."/>
            <person name="Morshed G."/>
            <person name="Roy S."/>
            <person name="Uddin K.S."/>
            <person name="Rabeya T."/>
            <person name="Hossain A.S."/>
            <person name="Chowdhury A."/>
            <person name="Snigdha A.R."/>
            <person name="Mortoza M.S."/>
            <person name="Matin S.A."/>
            <person name="Hoque S.M.E."/>
            <person name="Islam M.K."/>
            <person name="Roy D.K."/>
            <person name="Haider R."/>
            <person name="Moosa M.M."/>
            <person name="Elias S.M."/>
            <person name="Hasan A.M."/>
            <person name="Jahan S."/>
            <person name="Shafiuddin M."/>
            <person name="Mahmood N."/>
            <person name="Shommy N.S."/>
        </authorList>
    </citation>
    <scope>NUCLEOTIDE SEQUENCE [LARGE SCALE GENOMIC DNA]</scope>
    <source>
        <strain evidence="21">cv. O-4</strain>
    </source>
</reference>
<dbReference type="Gene3D" id="1.20.58.1040">
    <property type="match status" value="1"/>
</dbReference>
<dbReference type="GO" id="GO:0005975">
    <property type="term" value="P:carbohydrate metabolic process"/>
    <property type="evidence" value="ECO:0007669"/>
    <property type="project" value="InterPro"/>
</dbReference>
<comment type="catalytic activity">
    <reaction evidence="1">
        <text>Hydrolysis of (1-&gt;3)-beta-D-glucosidic linkages in (1-&gt;3)-beta-D-glucans.</text>
        <dbReference type="EC" id="3.2.1.39"/>
    </reaction>
</comment>
<accession>A0A1R3IMD2</accession>
<feature type="transmembrane region" description="Helical" evidence="17">
    <location>
        <begin position="482"/>
        <end position="500"/>
    </location>
</feature>
<keyword evidence="17" id="KW-1133">Transmembrane helix</keyword>
<dbReference type="OrthoDB" id="1293114at2759"/>
<keyword evidence="5" id="KW-1003">Cell membrane</keyword>
<name>A0A1R3IMD2_9ROSI</name>
<evidence type="ECO:0000256" key="3">
    <source>
        <dbReference type="ARBA" id="ARBA00008773"/>
    </source>
</evidence>
<gene>
    <name evidence="20" type="ORF">COLO4_22361</name>
</gene>
<evidence type="ECO:0000256" key="18">
    <source>
        <dbReference type="SAM" id="SignalP"/>
    </source>
</evidence>
<evidence type="ECO:0000313" key="20">
    <source>
        <dbReference type="EMBL" id="OMO83735.1"/>
    </source>
</evidence>
<dbReference type="GO" id="GO:0006952">
    <property type="term" value="P:defense response"/>
    <property type="evidence" value="ECO:0007669"/>
    <property type="project" value="UniProtKB-KW"/>
</dbReference>
<evidence type="ECO:0000256" key="14">
    <source>
        <dbReference type="ARBA" id="ARBA00023295"/>
    </source>
</evidence>
<feature type="signal peptide" evidence="18">
    <location>
        <begin position="1"/>
        <end position="19"/>
    </location>
</feature>
<dbReference type="GO" id="GO:0098552">
    <property type="term" value="C:side of membrane"/>
    <property type="evidence" value="ECO:0007669"/>
    <property type="project" value="UniProtKB-KW"/>
</dbReference>
<dbReference type="Pfam" id="PF07983">
    <property type="entry name" value="X8"/>
    <property type="match status" value="1"/>
</dbReference>
<keyword evidence="13" id="KW-0449">Lipoprotein</keyword>
<proteinExistence type="inferred from homology"/>
<comment type="subcellular location">
    <subcellularLocation>
        <location evidence="2">Cell membrane</location>
        <topology evidence="2">Lipid-anchor</topology>
        <topology evidence="2">GPI-anchor</topology>
    </subcellularLocation>
</comment>
<dbReference type="InterPro" id="IPR017853">
    <property type="entry name" value="GH"/>
</dbReference>
<feature type="chain" id="PRO_5013181544" description="glucan endo-1,3-beta-D-glucosidase" evidence="18">
    <location>
        <begin position="20"/>
        <end position="501"/>
    </location>
</feature>
<keyword evidence="17" id="KW-0812">Transmembrane</keyword>
<evidence type="ECO:0000256" key="11">
    <source>
        <dbReference type="ARBA" id="ARBA00023157"/>
    </source>
</evidence>
<dbReference type="Proteomes" id="UP000187203">
    <property type="component" value="Unassembled WGS sequence"/>
</dbReference>
<dbReference type="SUPFAM" id="SSF51445">
    <property type="entry name" value="(Trans)glycosidases"/>
    <property type="match status" value="1"/>
</dbReference>
<dbReference type="EC" id="3.2.1.39" evidence="4"/>
<evidence type="ECO:0000256" key="13">
    <source>
        <dbReference type="ARBA" id="ARBA00023288"/>
    </source>
</evidence>
<keyword evidence="9" id="KW-0611">Plant defense</keyword>
<keyword evidence="10 17" id="KW-0472">Membrane</keyword>
<evidence type="ECO:0000256" key="12">
    <source>
        <dbReference type="ARBA" id="ARBA00023180"/>
    </source>
</evidence>
<feature type="domain" description="X8" evidence="19">
    <location>
        <begin position="372"/>
        <end position="455"/>
    </location>
</feature>
<evidence type="ECO:0000313" key="21">
    <source>
        <dbReference type="Proteomes" id="UP000187203"/>
    </source>
</evidence>
<dbReference type="InterPro" id="IPR012946">
    <property type="entry name" value="X8"/>
</dbReference>
<keyword evidence="8 16" id="KW-0378">Hydrolase</keyword>
<protein>
    <recommendedName>
        <fullName evidence="4">glucan endo-1,3-beta-D-glucosidase</fullName>
        <ecNumber evidence="4">3.2.1.39</ecNumber>
    </recommendedName>
</protein>
<keyword evidence="21" id="KW-1185">Reference proteome</keyword>
<dbReference type="EMBL" id="AWUE01017950">
    <property type="protein sequence ID" value="OMO83735.1"/>
    <property type="molecule type" value="Genomic_DNA"/>
</dbReference>
<dbReference type="PANTHER" id="PTHR32227">
    <property type="entry name" value="GLUCAN ENDO-1,3-BETA-GLUCOSIDASE BG1-RELATED-RELATED"/>
    <property type="match status" value="1"/>
</dbReference>
<evidence type="ECO:0000256" key="8">
    <source>
        <dbReference type="ARBA" id="ARBA00022801"/>
    </source>
</evidence>
<dbReference type="FunFam" id="1.20.58.1040:FF:000002">
    <property type="entry name" value="Glucan endo-1,3-beta-glucosidase 8"/>
    <property type="match status" value="1"/>
</dbReference>
<evidence type="ECO:0000256" key="6">
    <source>
        <dbReference type="ARBA" id="ARBA00022622"/>
    </source>
</evidence>